<dbReference type="InterPro" id="IPR044661">
    <property type="entry name" value="MED15a/b/c-like"/>
</dbReference>
<dbReference type="Pfam" id="PF21539">
    <property type="entry name" value="Med15_C"/>
    <property type="match status" value="1"/>
</dbReference>
<name>F2EE71_HORVV</name>
<dbReference type="PANTHER" id="PTHR33137:SF29">
    <property type="entry name" value="MEDIATOR COMPLEX SUBUNIT 15 KIX DOMAIN-CONTAINING PROTEIN"/>
    <property type="match status" value="1"/>
</dbReference>
<feature type="compositionally biased region" description="Polar residues" evidence="1">
    <location>
        <begin position="458"/>
        <end position="479"/>
    </location>
</feature>
<evidence type="ECO:0000259" key="2">
    <source>
        <dbReference type="Pfam" id="PF21539"/>
    </source>
</evidence>
<dbReference type="EMBL" id="AK374447">
    <property type="protein sequence ID" value="BAK05643.1"/>
    <property type="molecule type" value="mRNA"/>
</dbReference>
<evidence type="ECO:0000256" key="1">
    <source>
        <dbReference type="SAM" id="MobiDB-lite"/>
    </source>
</evidence>
<evidence type="ECO:0000313" key="3">
    <source>
        <dbReference type="EMBL" id="BAK05643.1"/>
    </source>
</evidence>
<organism evidence="3">
    <name type="scientific">Hordeum vulgare subsp. vulgare</name>
    <name type="common">Domesticated barley</name>
    <dbReference type="NCBI Taxonomy" id="112509"/>
    <lineage>
        <taxon>Eukaryota</taxon>
        <taxon>Viridiplantae</taxon>
        <taxon>Streptophyta</taxon>
        <taxon>Embryophyta</taxon>
        <taxon>Tracheophyta</taxon>
        <taxon>Spermatophyta</taxon>
        <taxon>Magnoliopsida</taxon>
        <taxon>Liliopsida</taxon>
        <taxon>Poales</taxon>
        <taxon>Poaceae</taxon>
        <taxon>BOP clade</taxon>
        <taxon>Pooideae</taxon>
        <taxon>Triticodae</taxon>
        <taxon>Triticeae</taxon>
        <taxon>Hordeinae</taxon>
        <taxon>Hordeum</taxon>
    </lineage>
</organism>
<feature type="region of interest" description="Disordered" evidence="1">
    <location>
        <begin position="458"/>
        <end position="502"/>
    </location>
</feature>
<dbReference type="AlphaFoldDB" id="F2EE71"/>
<dbReference type="InterPro" id="IPR048386">
    <property type="entry name" value="Med15_C"/>
</dbReference>
<proteinExistence type="evidence at transcript level"/>
<protein>
    <submittedName>
        <fullName evidence="3">Predicted protein</fullName>
    </submittedName>
</protein>
<accession>F2EE71</accession>
<dbReference type="PANTHER" id="PTHR33137">
    <property type="entry name" value="MEDIATOR OF RNA POLYMERASE II TRANSCRIPTION SUBUNIT 15A-RELATED"/>
    <property type="match status" value="1"/>
</dbReference>
<sequence length="896" mass="97483">MAAAGGAGSGSGRGRHWIEAEAPDFRARMRRQYLPAKLASFFQPKHTPDAPAAQRFIAILEEDAFRGTNSKVEYLKKISDKVITMLRNKSDELQRRAQLRSQLKQPNEAQALHGGNSSVMPEAVVLASPGPTSQSMTPQTPGLVPNQHILHPYTSNMHIQVEQKHHVLDHRPNFQPMGITTAGSGVQSRPWPRQPGTSQSQSQYMARQLQPTNFVSCTPTSVSKPFIRPNSQPNHLLGQNDSAIGVRQPQMTRLDEILRANQQEMGTQSYQMLGAQQAEVSKMQPGQLRRQNNQQDARQTGLLYSPFKACEPEPMTPPVQQIPGPQQSSLLCQNSQIPATTGSAREYDLKEEIFCKIKSWKDAYFPQFLELDRRIVLPELTEEQFSSLPEAKANQYKRKADFKKSIRRILNLMLLQKSDVHEGLKVDLPKYEKHIHHFLVLLEKNKTCHAEMNTGNQLQNCDEQPKSINLTSNASSISGGKSREQKQPADASILQSGQTSMARAPLPHQQSNVNHLLGIPSPSFSSPGSLQSWSSSMLESMSPSPVANPAVAPASSCAPAPMISMDVDSITAFLMHGNAAAAAPPKANGSNQATPAELITPASPLQAAGHGEFQVRGGDRTPETEKPIDRLIDAIRSSSPEGLRKSVNSIWSVLSISDIVPPGKIGTVMDCKSSLLQPGGSNTVNKMKRVFNPVVSRSESLLMGSMDGSYMSFECEALDSGLSSEVNIKRQKTQNANKALLEEIKSINNMLIDTVVSISDYCGVDGISPCNGGTTVKLSYSAVSLSPTTKSLFATSETSLILPVKLFVPADYPSSSPVLIHDEGDGVPRKNSSAISASADVAFRHALDGLPEPRSIEAIARAWDACVRKAVIQFARRQGGGTISSMFGGWERCAAA</sequence>
<reference evidence="3" key="1">
    <citation type="journal article" date="2011" name="Plant Physiol.">
        <title>Comprehensive sequence analysis of 24,783 barley full-length cDNAs derived from 12 clone libraries.</title>
        <authorList>
            <person name="Matsumoto T."/>
            <person name="Tanaka T."/>
            <person name="Sakai H."/>
            <person name="Amano N."/>
            <person name="Kanamori H."/>
            <person name="Kurita K."/>
            <person name="Kikuta A."/>
            <person name="Kamiya K."/>
            <person name="Yamamoto M."/>
            <person name="Ikawa H."/>
            <person name="Fujii N."/>
            <person name="Hori K."/>
            <person name="Itoh T."/>
            <person name="Sato K."/>
        </authorList>
    </citation>
    <scope>NUCLEOTIDE SEQUENCE</scope>
    <source>
        <tissue evidence="3">Flower</tissue>
    </source>
</reference>
<dbReference type="GO" id="GO:0003713">
    <property type="term" value="F:transcription coactivator activity"/>
    <property type="evidence" value="ECO:0007669"/>
    <property type="project" value="InterPro"/>
</dbReference>
<dbReference type="GO" id="GO:0031490">
    <property type="term" value="F:chromatin DNA binding"/>
    <property type="evidence" value="ECO:0007669"/>
    <property type="project" value="InterPro"/>
</dbReference>
<feature type="domain" description="ARC105/Med15 mediator subunit C-terminal" evidence="2">
    <location>
        <begin position="798"/>
        <end position="869"/>
    </location>
</feature>